<dbReference type="PANTHER" id="PTHR11712">
    <property type="entry name" value="POLYKETIDE SYNTHASE-RELATED"/>
    <property type="match status" value="1"/>
</dbReference>
<name>A0A5E6MFL0_9BACT</name>
<gene>
    <name evidence="15" type="primary">fabF</name>
    <name evidence="15" type="ORF">MAMT_01925</name>
</gene>
<dbReference type="NCBIfam" id="NF005589">
    <property type="entry name" value="PRK07314.1"/>
    <property type="match status" value="1"/>
</dbReference>
<evidence type="ECO:0000256" key="12">
    <source>
        <dbReference type="PIRSR" id="PIRSR000447-1"/>
    </source>
</evidence>
<evidence type="ECO:0000313" key="15">
    <source>
        <dbReference type="EMBL" id="VVM07787.1"/>
    </source>
</evidence>
<evidence type="ECO:0000256" key="4">
    <source>
        <dbReference type="ARBA" id="ARBA00014657"/>
    </source>
</evidence>
<comment type="pathway">
    <text evidence="1 11">Lipid metabolism; fatty acid biosynthesis.</text>
</comment>
<dbReference type="InterPro" id="IPR020841">
    <property type="entry name" value="PKS_Beta-ketoAc_synthase_dom"/>
</dbReference>
<dbReference type="EC" id="2.3.1.179" evidence="3 11"/>
<dbReference type="PIRSF" id="PIRSF000447">
    <property type="entry name" value="KAS_II"/>
    <property type="match status" value="1"/>
</dbReference>
<dbReference type="SMART" id="SM00825">
    <property type="entry name" value="PKS_KS"/>
    <property type="match status" value="1"/>
</dbReference>
<dbReference type="PROSITE" id="PS00606">
    <property type="entry name" value="KS3_1"/>
    <property type="match status" value="1"/>
</dbReference>
<sequence length="413" mass="43655">MTRRVVVTGFGAVTPNGNDTDALWESVRNGRSGIGRVTAFDTAGYDCLIAGEVRGIDLSQAFRNPKEARRADRYSQLAMTAAKEAVRRSGLLIENEDPSRVGVIVGSGIGGLKTLEDQHTVLLQKGPKRTSPLMIPMMITNIASGMIAIEFGCQGPNFCVVTACATASHCIGEAWRLIRDHEAEVILAGGSEAAVVPLGLSGFANMKALSLRNDEPQKASRPFDRDRDGFVLSEGAGIVVLEELEHAKKRNASILGEIIGYGLSADASHITSPDPNGSCAARAMISALKRAGKTPEEIDYINAHATSTQQGDLCEALAIQSVFGAHTKDVPVSATKSMTGHCLGAAGAVELILCLQALEAQLIPPTINLDNPDPACHLHHVPSQARESVLRVAMSNSFGFGGHNASLVVAKFQ</sequence>
<keyword evidence="10 11" id="KW-0012">Acyltransferase</keyword>
<reference evidence="15 16" key="1">
    <citation type="submission" date="2019-09" db="EMBL/GenBank/DDBJ databases">
        <authorList>
            <person name="Cremers G."/>
        </authorList>
    </citation>
    <scope>NUCLEOTIDE SEQUENCE [LARGE SCALE GENOMIC DNA]</scope>
    <source>
        <strain evidence="15">4A</strain>
    </source>
</reference>
<dbReference type="FunFam" id="3.40.47.10:FF:000009">
    <property type="entry name" value="3-oxoacyl-[acyl-carrier-protein] synthase 2"/>
    <property type="match status" value="1"/>
</dbReference>
<protein>
    <recommendedName>
        <fullName evidence="4 11">3-oxoacyl-[acyl-carrier-protein] synthase 2</fullName>
        <ecNumber evidence="3 11">2.3.1.179</ecNumber>
    </recommendedName>
</protein>
<dbReference type="GO" id="GO:0005829">
    <property type="term" value="C:cytosol"/>
    <property type="evidence" value="ECO:0007669"/>
    <property type="project" value="TreeGrafter"/>
</dbReference>
<keyword evidence="5 11" id="KW-0444">Lipid biosynthesis</keyword>
<dbReference type="SUPFAM" id="SSF53901">
    <property type="entry name" value="Thiolase-like"/>
    <property type="match status" value="2"/>
</dbReference>
<keyword evidence="6 11" id="KW-0808">Transferase</keyword>
<dbReference type="CDD" id="cd00834">
    <property type="entry name" value="KAS_I_II"/>
    <property type="match status" value="1"/>
</dbReference>
<comment type="function">
    <text evidence="11">Involved in the type II fatty acid elongation cycle. Catalyzes the elongation of a wide range of acyl-ACP by the addition of two carbons from malonyl-ACP to an acyl acceptor. Can efficiently catalyze the conversion of palmitoleoyl-ACP (cis-hexadec-9-enoyl-ACP) to cis-vaccenoyl-ACP (cis-octadec-11-enoyl-ACP), an essential step in the thermal regulation of fatty acid composition.</text>
</comment>
<evidence type="ECO:0000256" key="2">
    <source>
        <dbReference type="ARBA" id="ARBA00008467"/>
    </source>
</evidence>
<keyword evidence="16" id="KW-1185">Reference proteome</keyword>
<feature type="domain" description="Ketosynthase family 3 (KS3)" evidence="14">
    <location>
        <begin position="2"/>
        <end position="411"/>
    </location>
</feature>
<dbReference type="Pfam" id="PF02801">
    <property type="entry name" value="Ketoacyl-synt_C"/>
    <property type="match status" value="1"/>
</dbReference>
<evidence type="ECO:0000256" key="13">
    <source>
        <dbReference type="RuleBase" id="RU003694"/>
    </source>
</evidence>
<dbReference type="InterPro" id="IPR000794">
    <property type="entry name" value="Beta-ketoacyl_synthase"/>
</dbReference>
<keyword evidence="7" id="KW-0276">Fatty acid metabolism</keyword>
<keyword evidence="9 11" id="KW-0275">Fatty acid biosynthesis</keyword>
<dbReference type="GO" id="GO:0006633">
    <property type="term" value="P:fatty acid biosynthetic process"/>
    <property type="evidence" value="ECO:0007669"/>
    <property type="project" value="UniProtKB-UniRule"/>
</dbReference>
<evidence type="ECO:0000313" key="16">
    <source>
        <dbReference type="Proteomes" id="UP000334923"/>
    </source>
</evidence>
<evidence type="ECO:0000256" key="1">
    <source>
        <dbReference type="ARBA" id="ARBA00005194"/>
    </source>
</evidence>
<dbReference type="Pfam" id="PF00109">
    <property type="entry name" value="ketoacyl-synt"/>
    <property type="match status" value="1"/>
</dbReference>
<evidence type="ECO:0000256" key="6">
    <source>
        <dbReference type="ARBA" id="ARBA00022679"/>
    </source>
</evidence>
<proteinExistence type="inferred from homology"/>
<dbReference type="InterPro" id="IPR017568">
    <property type="entry name" value="3-oxoacyl-ACP_synth-2"/>
</dbReference>
<dbReference type="UniPathway" id="UPA00094"/>
<evidence type="ECO:0000256" key="8">
    <source>
        <dbReference type="ARBA" id="ARBA00023098"/>
    </source>
</evidence>
<accession>A0A5E6MFL0</accession>
<feature type="active site" description="For beta-ketoacyl synthase activity" evidence="12">
    <location>
        <position position="164"/>
    </location>
</feature>
<dbReference type="OrthoDB" id="9808669at2"/>
<evidence type="ECO:0000256" key="9">
    <source>
        <dbReference type="ARBA" id="ARBA00023160"/>
    </source>
</evidence>
<dbReference type="PANTHER" id="PTHR11712:SF336">
    <property type="entry name" value="3-OXOACYL-[ACYL-CARRIER-PROTEIN] SYNTHASE, MITOCHONDRIAL"/>
    <property type="match status" value="1"/>
</dbReference>
<evidence type="ECO:0000259" key="14">
    <source>
        <dbReference type="PROSITE" id="PS52004"/>
    </source>
</evidence>
<comment type="catalytic activity">
    <reaction evidence="11">
        <text>(9Z)-hexadecenoyl-[ACP] + malonyl-[ACP] + H(+) = 3-oxo-(11Z)-octadecenoyl-[ACP] + holo-[ACP] + CO2</text>
        <dbReference type="Rhea" id="RHEA:55040"/>
        <dbReference type="Rhea" id="RHEA-COMP:9623"/>
        <dbReference type="Rhea" id="RHEA-COMP:9685"/>
        <dbReference type="Rhea" id="RHEA-COMP:10800"/>
        <dbReference type="Rhea" id="RHEA-COMP:14074"/>
        <dbReference type="ChEBI" id="CHEBI:15378"/>
        <dbReference type="ChEBI" id="CHEBI:16526"/>
        <dbReference type="ChEBI" id="CHEBI:64479"/>
        <dbReference type="ChEBI" id="CHEBI:78449"/>
        <dbReference type="ChEBI" id="CHEBI:83989"/>
        <dbReference type="ChEBI" id="CHEBI:138538"/>
        <dbReference type="EC" id="2.3.1.179"/>
    </reaction>
</comment>
<dbReference type="PROSITE" id="PS52004">
    <property type="entry name" value="KS3_2"/>
    <property type="match status" value="1"/>
</dbReference>
<dbReference type="RefSeq" id="WP_142660766.1">
    <property type="nucleotide sequence ID" value="NZ_CABFVA020000112.1"/>
</dbReference>
<organism evidence="15 16">
    <name type="scientific">Methylacidimicrobium tartarophylax</name>
    <dbReference type="NCBI Taxonomy" id="1041768"/>
    <lineage>
        <taxon>Bacteria</taxon>
        <taxon>Pseudomonadati</taxon>
        <taxon>Verrucomicrobiota</taxon>
        <taxon>Methylacidimicrobium</taxon>
    </lineage>
</organism>
<comment type="similarity">
    <text evidence="2 11 13">Belongs to the thiolase-like superfamily. Beta-ketoacyl-ACP synthases family.</text>
</comment>
<dbReference type="GO" id="GO:0004315">
    <property type="term" value="F:3-oxoacyl-[acyl-carrier-protein] synthase activity"/>
    <property type="evidence" value="ECO:0007669"/>
    <property type="project" value="UniProtKB-UniRule"/>
</dbReference>
<dbReference type="InterPro" id="IPR016039">
    <property type="entry name" value="Thiolase-like"/>
</dbReference>
<keyword evidence="8" id="KW-0443">Lipid metabolism</keyword>
<dbReference type="Proteomes" id="UP000334923">
    <property type="component" value="Unassembled WGS sequence"/>
</dbReference>
<comment type="catalytic activity">
    <reaction evidence="11">
        <text>a fatty acyl-[ACP] + malonyl-[ACP] + H(+) = a 3-oxoacyl-[ACP] + holo-[ACP] + CO2</text>
        <dbReference type="Rhea" id="RHEA:22836"/>
        <dbReference type="Rhea" id="RHEA-COMP:9623"/>
        <dbReference type="Rhea" id="RHEA-COMP:9685"/>
        <dbReference type="Rhea" id="RHEA-COMP:9916"/>
        <dbReference type="Rhea" id="RHEA-COMP:14125"/>
        <dbReference type="ChEBI" id="CHEBI:15378"/>
        <dbReference type="ChEBI" id="CHEBI:16526"/>
        <dbReference type="ChEBI" id="CHEBI:64479"/>
        <dbReference type="ChEBI" id="CHEBI:78449"/>
        <dbReference type="ChEBI" id="CHEBI:78776"/>
        <dbReference type="ChEBI" id="CHEBI:138651"/>
    </reaction>
</comment>
<dbReference type="InterPro" id="IPR014031">
    <property type="entry name" value="Ketoacyl_synth_C"/>
</dbReference>
<evidence type="ECO:0000256" key="11">
    <source>
        <dbReference type="PIRNR" id="PIRNR000447"/>
    </source>
</evidence>
<dbReference type="InterPro" id="IPR014030">
    <property type="entry name" value="Ketoacyl_synth_N"/>
</dbReference>
<dbReference type="InterPro" id="IPR018201">
    <property type="entry name" value="Ketoacyl_synth_AS"/>
</dbReference>
<evidence type="ECO:0000256" key="7">
    <source>
        <dbReference type="ARBA" id="ARBA00022832"/>
    </source>
</evidence>
<evidence type="ECO:0000256" key="3">
    <source>
        <dbReference type="ARBA" id="ARBA00012356"/>
    </source>
</evidence>
<dbReference type="AlphaFoldDB" id="A0A5E6MFL0"/>
<dbReference type="EMBL" id="CABFVA020000112">
    <property type="protein sequence ID" value="VVM07787.1"/>
    <property type="molecule type" value="Genomic_DNA"/>
</dbReference>
<dbReference type="NCBIfam" id="TIGR03150">
    <property type="entry name" value="fabF"/>
    <property type="match status" value="1"/>
</dbReference>
<evidence type="ECO:0000256" key="5">
    <source>
        <dbReference type="ARBA" id="ARBA00022516"/>
    </source>
</evidence>
<dbReference type="Gene3D" id="3.40.47.10">
    <property type="match status" value="1"/>
</dbReference>
<evidence type="ECO:0000256" key="10">
    <source>
        <dbReference type="ARBA" id="ARBA00023315"/>
    </source>
</evidence>